<dbReference type="EnsemblMetazoa" id="AFAF020145-RA">
    <property type="protein sequence ID" value="AFAF020145-PA"/>
    <property type="gene ID" value="AFAF020145"/>
</dbReference>
<reference evidence="1" key="2">
    <citation type="submission" date="2020-05" db="UniProtKB">
        <authorList>
            <consortium name="EnsemblMetazoa"/>
        </authorList>
    </citation>
    <scope>IDENTIFICATION</scope>
    <source>
        <strain evidence="1">FAR1</strain>
    </source>
</reference>
<sequence>MPRYRHLPVEVVLRLVRRIVWRAQYVEEGGRSADGRNLMVVSLGWRQHGTVTERCADDLLRLSRYQHMPAMLLSGTRHRFDTVPARYLTVAANLHRPGHDPQQPVHLRVVVQGHGVVLAQHKHRHRKPIVLEHADIRAGCFGGLLERFRCDKRRVQPYLIDQTAERLQVAGKLAIAGSGCSALLECGPRLAEDSRKQGTHREGDNAQRLEIRDCFRAPARLGNFTAYHNCDTITERSTIFAARVPGRDDVLRIRTGSTVNTFVTISMLRRFSPAIVDAFFLRFSPGISSRMPTPRACLSFGSDSWNTPTEAVDAFAMLDAVMSCSAQHRFQICGACQASPTPSLRKH</sequence>
<evidence type="ECO:0000313" key="2">
    <source>
        <dbReference type="Proteomes" id="UP000075886"/>
    </source>
</evidence>
<name>A0A182QZS7_9DIPT</name>
<keyword evidence="2" id="KW-1185">Reference proteome</keyword>
<evidence type="ECO:0000313" key="1">
    <source>
        <dbReference type="EnsemblMetazoa" id="AFAF020145-PA"/>
    </source>
</evidence>
<proteinExistence type="predicted"/>
<dbReference type="AlphaFoldDB" id="A0A182QZS7"/>
<dbReference type="VEuPathDB" id="VectorBase:AFAF020145"/>
<dbReference type="Proteomes" id="UP000075886">
    <property type="component" value="Unassembled WGS sequence"/>
</dbReference>
<protein>
    <submittedName>
        <fullName evidence="1">Uncharacterized protein</fullName>
    </submittedName>
</protein>
<reference evidence="2" key="1">
    <citation type="submission" date="2014-01" db="EMBL/GenBank/DDBJ databases">
        <title>The Genome Sequence of Anopheles farauti FAR1 (V2).</title>
        <authorList>
            <consortium name="The Broad Institute Genomics Platform"/>
            <person name="Neafsey D.E."/>
            <person name="Besansky N."/>
            <person name="Howell P."/>
            <person name="Walton C."/>
            <person name="Young S.K."/>
            <person name="Zeng Q."/>
            <person name="Gargeya S."/>
            <person name="Fitzgerald M."/>
            <person name="Haas B."/>
            <person name="Abouelleil A."/>
            <person name="Allen A.W."/>
            <person name="Alvarado L."/>
            <person name="Arachchi H.M."/>
            <person name="Berlin A.M."/>
            <person name="Chapman S.B."/>
            <person name="Gainer-Dewar J."/>
            <person name="Goldberg J."/>
            <person name="Griggs A."/>
            <person name="Gujja S."/>
            <person name="Hansen M."/>
            <person name="Howarth C."/>
            <person name="Imamovic A."/>
            <person name="Ireland A."/>
            <person name="Larimer J."/>
            <person name="McCowan C."/>
            <person name="Murphy C."/>
            <person name="Pearson M."/>
            <person name="Poon T.W."/>
            <person name="Priest M."/>
            <person name="Roberts A."/>
            <person name="Saif S."/>
            <person name="Shea T."/>
            <person name="Sisk P."/>
            <person name="Sykes S."/>
            <person name="Wortman J."/>
            <person name="Nusbaum C."/>
            <person name="Birren B."/>
        </authorList>
    </citation>
    <scope>NUCLEOTIDE SEQUENCE [LARGE SCALE GENOMIC DNA]</scope>
    <source>
        <strain evidence="2">FAR1</strain>
    </source>
</reference>
<organism evidence="1 2">
    <name type="scientific">Anopheles farauti</name>
    <dbReference type="NCBI Taxonomy" id="69004"/>
    <lineage>
        <taxon>Eukaryota</taxon>
        <taxon>Metazoa</taxon>
        <taxon>Ecdysozoa</taxon>
        <taxon>Arthropoda</taxon>
        <taxon>Hexapoda</taxon>
        <taxon>Insecta</taxon>
        <taxon>Pterygota</taxon>
        <taxon>Neoptera</taxon>
        <taxon>Endopterygota</taxon>
        <taxon>Diptera</taxon>
        <taxon>Nematocera</taxon>
        <taxon>Culicoidea</taxon>
        <taxon>Culicidae</taxon>
        <taxon>Anophelinae</taxon>
        <taxon>Anopheles</taxon>
    </lineage>
</organism>
<dbReference type="EMBL" id="AXCN02000573">
    <property type="status" value="NOT_ANNOTATED_CDS"/>
    <property type="molecule type" value="Genomic_DNA"/>
</dbReference>
<accession>A0A182QZS7</accession>